<keyword evidence="3" id="KW-1185">Reference proteome</keyword>
<gene>
    <name evidence="2" type="ORF">ACFOWZ_02330</name>
</gene>
<dbReference type="Proteomes" id="UP001595690">
    <property type="component" value="Unassembled WGS sequence"/>
</dbReference>
<organism evidence="2 3">
    <name type="scientific">Lentzea rhizosphaerae</name>
    <dbReference type="NCBI Taxonomy" id="2041025"/>
    <lineage>
        <taxon>Bacteria</taxon>
        <taxon>Bacillati</taxon>
        <taxon>Actinomycetota</taxon>
        <taxon>Actinomycetes</taxon>
        <taxon>Pseudonocardiales</taxon>
        <taxon>Pseudonocardiaceae</taxon>
        <taxon>Lentzea</taxon>
    </lineage>
</organism>
<comment type="caution">
    <text evidence="2">The sequence shown here is derived from an EMBL/GenBank/DDBJ whole genome shotgun (WGS) entry which is preliminary data.</text>
</comment>
<name>A0ABV8BIV3_9PSEU</name>
<proteinExistence type="predicted"/>
<dbReference type="Gene3D" id="3.10.450.50">
    <property type="match status" value="1"/>
</dbReference>
<dbReference type="EMBL" id="JBHRZI010000004">
    <property type="protein sequence ID" value="MFC3890298.1"/>
    <property type="molecule type" value="Genomic_DNA"/>
</dbReference>
<evidence type="ECO:0000259" key="1">
    <source>
        <dbReference type="Pfam" id="PF13474"/>
    </source>
</evidence>
<evidence type="ECO:0000313" key="3">
    <source>
        <dbReference type="Proteomes" id="UP001595690"/>
    </source>
</evidence>
<dbReference type="InterPro" id="IPR032710">
    <property type="entry name" value="NTF2-like_dom_sf"/>
</dbReference>
<evidence type="ECO:0000313" key="2">
    <source>
        <dbReference type="EMBL" id="MFC3890298.1"/>
    </source>
</evidence>
<dbReference type="SUPFAM" id="SSF54427">
    <property type="entry name" value="NTF2-like"/>
    <property type="match status" value="1"/>
</dbReference>
<reference evidence="3" key="1">
    <citation type="journal article" date="2019" name="Int. J. Syst. Evol. Microbiol.">
        <title>The Global Catalogue of Microorganisms (GCM) 10K type strain sequencing project: providing services to taxonomists for standard genome sequencing and annotation.</title>
        <authorList>
            <consortium name="The Broad Institute Genomics Platform"/>
            <consortium name="The Broad Institute Genome Sequencing Center for Infectious Disease"/>
            <person name="Wu L."/>
            <person name="Ma J."/>
        </authorList>
    </citation>
    <scope>NUCLEOTIDE SEQUENCE [LARGE SCALE GENOMIC DNA]</scope>
    <source>
        <strain evidence="3">CGMCC 4.7405</strain>
    </source>
</reference>
<protein>
    <submittedName>
        <fullName evidence="2">Nuclear transport factor 2 family protein</fullName>
    </submittedName>
</protein>
<dbReference type="InterPro" id="IPR037401">
    <property type="entry name" value="SnoaL-like"/>
</dbReference>
<dbReference type="RefSeq" id="WP_382367853.1">
    <property type="nucleotide sequence ID" value="NZ_JBHRZI010000004.1"/>
</dbReference>
<accession>A0ABV8BIV3</accession>
<feature type="domain" description="SnoaL-like" evidence="1">
    <location>
        <begin position="1"/>
        <end position="99"/>
    </location>
</feature>
<dbReference type="Pfam" id="PF13474">
    <property type="entry name" value="SnoaL_3"/>
    <property type="match status" value="1"/>
</dbReference>
<sequence length="111" mass="12233">MWSHDDPVVLFGAAMGGVGWSEVEQIFDTIEKWFHGSRSLDIEVVAAESSGDIGYVCAIERSEVLDPAGAPKSYALRVTTVFRREDGAWRMVHRHGSPLDDRATDALASLR</sequence>